<feature type="signal peptide" evidence="1">
    <location>
        <begin position="1"/>
        <end position="31"/>
    </location>
</feature>
<evidence type="ECO:0000259" key="2">
    <source>
        <dbReference type="Pfam" id="PF07589"/>
    </source>
</evidence>
<reference evidence="3 4" key="1">
    <citation type="submission" date="2022-10" db="EMBL/GenBank/DDBJ databases">
        <title>Luteolibacter flavescens strain MCCC 1K03193, whole genome shotgun sequencing project.</title>
        <authorList>
            <person name="Zhao G."/>
            <person name="Shen L."/>
        </authorList>
    </citation>
    <scope>NUCLEOTIDE SEQUENCE [LARGE SCALE GENOMIC DNA]</scope>
    <source>
        <strain evidence="3 4">MCCC 1K03193</strain>
    </source>
</reference>
<dbReference type="NCBIfam" id="TIGR02595">
    <property type="entry name" value="PEP_CTERM"/>
    <property type="match status" value="1"/>
</dbReference>
<keyword evidence="1" id="KW-0732">Signal</keyword>
<protein>
    <submittedName>
        <fullName evidence="3">PEP-CTERM sorting domain-containing protein</fullName>
    </submittedName>
</protein>
<feature type="domain" description="Ice-binding protein C-terminal" evidence="2">
    <location>
        <begin position="244"/>
        <end position="265"/>
    </location>
</feature>
<evidence type="ECO:0000313" key="4">
    <source>
        <dbReference type="Proteomes" id="UP001207930"/>
    </source>
</evidence>
<sequence length="266" mass="27909">MKTTKSTYCPGFVRFASAVAIACGTLAPASAALVLDPASGLELAFTPDLNEDAQVNGSQTISGSLFGFGYADMVPTISLNGYISLGSAPPLMDPMRLGESGGDRIAPLWFDFGVGATTKVIEHTGSGYYGITWQALTVPGQTDLVTFQAIIFSGAASIAGQSFLAGDIVFSYGDLSFYEFVPEVVIGLEDIAGSQAGLPTSDFPGTDLQGWHSHDVTGDIPVGADEFVRFRPDGSGNYGITLETIPEPSTSLLMAAGLACLWRRRR</sequence>
<feature type="chain" id="PRO_5046114198" evidence="1">
    <location>
        <begin position="32"/>
        <end position="266"/>
    </location>
</feature>
<keyword evidence="4" id="KW-1185">Reference proteome</keyword>
<dbReference type="Pfam" id="PF07589">
    <property type="entry name" value="PEP-CTERM"/>
    <property type="match status" value="1"/>
</dbReference>
<proteinExistence type="predicted"/>
<dbReference type="EMBL" id="JAPDDS010000004">
    <property type="protein sequence ID" value="MCW1884872.1"/>
    <property type="molecule type" value="Genomic_DNA"/>
</dbReference>
<evidence type="ECO:0000313" key="3">
    <source>
        <dbReference type="EMBL" id="MCW1884872.1"/>
    </source>
</evidence>
<dbReference type="Proteomes" id="UP001207930">
    <property type="component" value="Unassembled WGS sequence"/>
</dbReference>
<name>A0ABT3FN35_9BACT</name>
<dbReference type="InterPro" id="IPR013424">
    <property type="entry name" value="Ice-binding_C"/>
</dbReference>
<organism evidence="3 4">
    <name type="scientific">Luteolibacter flavescens</name>
    <dbReference type="NCBI Taxonomy" id="1859460"/>
    <lineage>
        <taxon>Bacteria</taxon>
        <taxon>Pseudomonadati</taxon>
        <taxon>Verrucomicrobiota</taxon>
        <taxon>Verrucomicrobiia</taxon>
        <taxon>Verrucomicrobiales</taxon>
        <taxon>Verrucomicrobiaceae</taxon>
        <taxon>Luteolibacter</taxon>
    </lineage>
</organism>
<dbReference type="RefSeq" id="WP_264500829.1">
    <property type="nucleotide sequence ID" value="NZ_JAPDDS010000004.1"/>
</dbReference>
<comment type="caution">
    <text evidence="3">The sequence shown here is derived from an EMBL/GenBank/DDBJ whole genome shotgun (WGS) entry which is preliminary data.</text>
</comment>
<accession>A0ABT3FN35</accession>
<gene>
    <name evidence="3" type="ORF">OKA04_09040</name>
</gene>
<evidence type="ECO:0000256" key="1">
    <source>
        <dbReference type="SAM" id="SignalP"/>
    </source>
</evidence>